<dbReference type="InterPro" id="IPR046350">
    <property type="entry name" value="Cystatin_sf"/>
</dbReference>
<dbReference type="STRING" id="10141.ENSCPOP00000030447"/>
<evidence type="ECO:0000256" key="4">
    <source>
        <dbReference type="ARBA" id="ARBA00023157"/>
    </source>
</evidence>
<evidence type="ECO:0000259" key="6">
    <source>
        <dbReference type="SMART" id="SM00043"/>
    </source>
</evidence>
<dbReference type="CDD" id="cd00042">
    <property type="entry name" value="CY"/>
    <property type="match status" value="1"/>
</dbReference>
<dbReference type="Proteomes" id="UP000005447">
    <property type="component" value="Unassembled WGS sequence"/>
</dbReference>
<dbReference type="VEuPathDB" id="HostDB:ENSCPOG00000030984"/>
<evidence type="ECO:0000313" key="8">
    <source>
        <dbReference type="Proteomes" id="UP000005447"/>
    </source>
</evidence>
<dbReference type="KEGG" id="cpoc:101788442"/>
<keyword evidence="5" id="KW-0732">Signal</keyword>
<comment type="similarity">
    <text evidence="1">Belongs to the cystatin family.</text>
</comment>
<dbReference type="PANTHER" id="PTHR46186:SF2">
    <property type="entry name" value="CYSTATIN"/>
    <property type="match status" value="1"/>
</dbReference>
<dbReference type="SUPFAM" id="SSF54403">
    <property type="entry name" value="Cystatin/monellin"/>
    <property type="match status" value="1"/>
</dbReference>
<protein>
    <recommendedName>
        <fullName evidence="6">Cystatin domain-containing protein</fullName>
    </recommendedName>
</protein>
<reference evidence="7" key="2">
    <citation type="submission" date="2025-08" db="UniProtKB">
        <authorList>
            <consortium name="Ensembl"/>
        </authorList>
    </citation>
    <scope>IDENTIFICATION</scope>
    <source>
        <strain evidence="7">2N</strain>
    </source>
</reference>
<dbReference type="OMA" id="LTRNECH"/>
<dbReference type="RefSeq" id="XP_005006804.3">
    <property type="nucleotide sequence ID" value="XM_005006747.4"/>
</dbReference>
<dbReference type="Gene3D" id="3.10.450.10">
    <property type="match status" value="1"/>
</dbReference>
<dbReference type="InParanoid" id="A0A286XXZ7"/>
<proteinExistence type="inferred from homology"/>
<evidence type="ECO:0000256" key="1">
    <source>
        <dbReference type="ARBA" id="ARBA00009403"/>
    </source>
</evidence>
<feature type="chain" id="PRO_5018701346" description="Cystatin domain-containing protein" evidence="5">
    <location>
        <begin position="21"/>
        <end position="142"/>
    </location>
</feature>
<keyword evidence="2" id="KW-0646">Protease inhibitor</keyword>
<dbReference type="PANTHER" id="PTHR46186">
    <property type="entry name" value="CYSTATIN"/>
    <property type="match status" value="1"/>
</dbReference>
<dbReference type="Ensembl" id="ENSCPOT00000040608.1">
    <property type="protein sequence ID" value="ENSCPOP00000030447.1"/>
    <property type="gene ID" value="ENSCPOG00000030984.1"/>
</dbReference>
<keyword evidence="4" id="KW-1015">Disulfide bond</keyword>
<accession>A0A286XXZ7</accession>
<keyword evidence="3" id="KW-0789">Thiol protease inhibitor</keyword>
<dbReference type="SMART" id="SM00043">
    <property type="entry name" value="CY"/>
    <property type="match status" value="1"/>
</dbReference>
<name>A0A286XXZ7_CAVPO</name>
<dbReference type="Pfam" id="PF00031">
    <property type="entry name" value="Cystatin"/>
    <property type="match status" value="1"/>
</dbReference>
<evidence type="ECO:0000313" key="7">
    <source>
        <dbReference type="Ensembl" id="ENSCPOP00000030447.1"/>
    </source>
</evidence>
<organism evidence="7 8">
    <name type="scientific">Cavia porcellus</name>
    <name type="common">Guinea pig</name>
    <dbReference type="NCBI Taxonomy" id="10141"/>
    <lineage>
        <taxon>Eukaryota</taxon>
        <taxon>Metazoa</taxon>
        <taxon>Chordata</taxon>
        <taxon>Craniata</taxon>
        <taxon>Vertebrata</taxon>
        <taxon>Euteleostomi</taxon>
        <taxon>Mammalia</taxon>
        <taxon>Eutheria</taxon>
        <taxon>Euarchontoglires</taxon>
        <taxon>Glires</taxon>
        <taxon>Rodentia</taxon>
        <taxon>Hystricomorpha</taxon>
        <taxon>Caviidae</taxon>
        <taxon>Cavia</taxon>
    </lineage>
</organism>
<feature type="signal peptide" evidence="5">
    <location>
        <begin position="1"/>
        <end position="20"/>
    </location>
</feature>
<evidence type="ECO:0000256" key="3">
    <source>
        <dbReference type="ARBA" id="ARBA00022704"/>
    </source>
</evidence>
<feature type="domain" description="Cystatin" evidence="6">
    <location>
        <begin position="34"/>
        <end position="140"/>
    </location>
</feature>
<evidence type="ECO:0000256" key="5">
    <source>
        <dbReference type="SAM" id="SignalP"/>
    </source>
</evidence>
<sequence>MASSLRVSVLLLAVLVLGLAMTPMASKSSKKWLRLMGKLEKGDIFNEEIQKAVEFAMQEHNKDSTDQNLFRVTRVVRVQEQVVTGMNYHLDLEIGRTTCVKNTSNQINCPLSKEPTQLCSFLVYFRARNKYVILKKSKCYRA</sequence>
<dbReference type="GO" id="GO:0004869">
    <property type="term" value="F:cysteine-type endopeptidase inhibitor activity"/>
    <property type="evidence" value="ECO:0007669"/>
    <property type="project" value="UniProtKB-KW"/>
</dbReference>
<dbReference type="EMBL" id="AAKN02012571">
    <property type="status" value="NOT_ANNOTATED_CDS"/>
    <property type="molecule type" value="Genomic_DNA"/>
</dbReference>
<reference evidence="7" key="3">
    <citation type="submission" date="2025-09" db="UniProtKB">
        <authorList>
            <consortium name="Ensembl"/>
        </authorList>
    </citation>
    <scope>IDENTIFICATION</scope>
    <source>
        <strain evidence="7">2N</strain>
    </source>
</reference>
<dbReference type="FunFam" id="3.10.450.10:FF:000004">
    <property type="entry name" value="Cystatin C"/>
    <property type="match status" value="1"/>
</dbReference>
<evidence type="ECO:0000256" key="2">
    <source>
        <dbReference type="ARBA" id="ARBA00022690"/>
    </source>
</evidence>
<gene>
    <name evidence="7" type="primary">LOC101788442</name>
</gene>
<dbReference type="AlphaFoldDB" id="A0A286XXZ7"/>
<reference evidence="8" key="1">
    <citation type="journal article" date="2011" name="Nature">
        <title>A high-resolution map of human evolutionary constraint using 29 mammals.</title>
        <authorList>
            <person name="Lindblad-Toh K."/>
            <person name="Garber M."/>
            <person name="Zuk O."/>
            <person name="Lin M.F."/>
            <person name="Parker B.J."/>
            <person name="Washietl S."/>
            <person name="Kheradpour P."/>
            <person name="Ernst J."/>
            <person name="Jordan G."/>
            <person name="Mauceli E."/>
            <person name="Ward L.D."/>
            <person name="Lowe C.B."/>
            <person name="Holloway A.K."/>
            <person name="Clamp M."/>
            <person name="Gnerre S."/>
            <person name="Alfoldi J."/>
            <person name="Beal K."/>
            <person name="Chang J."/>
            <person name="Clawson H."/>
            <person name="Cuff J."/>
            <person name="Di Palma F."/>
            <person name="Fitzgerald S."/>
            <person name="Flicek P."/>
            <person name="Guttman M."/>
            <person name="Hubisz M.J."/>
            <person name="Jaffe D.B."/>
            <person name="Jungreis I."/>
            <person name="Kent W.J."/>
            <person name="Kostka D."/>
            <person name="Lara M."/>
            <person name="Martins A.L."/>
            <person name="Massingham T."/>
            <person name="Moltke I."/>
            <person name="Raney B.J."/>
            <person name="Rasmussen M.D."/>
            <person name="Robinson J."/>
            <person name="Stark A."/>
            <person name="Vilella A.J."/>
            <person name="Wen J."/>
            <person name="Xie X."/>
            <person name="Zody M.C."/>
            <person name="Baldwin J."/>
            <person name="Bloom T."/>
            <person name="Chin C.W."/>
            <person name="Heiman D."/>
            <person name="Nicol R."/>
            <person name="Nusbaum C."/>
            <person name="Young S."/>
            <person name="Wilkinson J."/>
            <person name="Worley K.C."/>
            <person name="Kovar C.L."/>
            <person name="Muzny D.M."/>
            <person name="Gibbs R.A."/>
            <person name="Cree A."/>
            <person name="Dihn H.H."/>
            <person name="Fowler G."/>
            <person name="Jhangiani S."/>
            <person name="Joshi V."/>
            <person name="Lee S."/>
            <person name="Lewis L.R."/>
            <person name="Nazareth L.V."/>
            <person name="Okwuonu G."/>
            <person name="Santibanez J."/>
            <person name="Warren W.C."/>
            <person name="Mardis E.R."/>
            <person name="Weinstock G.M."/>
            <person name="Wilson R.K."/>
            <person name="Delehaunty K."/>
            <person name="Dooling D."/>
            <person name="Fronik C."/>
            <person name="Fulton L."/>
            <person name="Fulton B."/>
            <person name="Graves T."/>
            <person name="Minx P."/>
            <person name="Sodergren E."/>
            <person name="Birney E."/>
            <person name="Margulies E.H."/>
            <person name="Herrero J."/>
            <person name="Green E.D."/>
            <person name="Haussler D."/>
            <person name="Siepel A."/>
            <person name="Goldman N."/>
            <person name="Pollard K.S."/>
            <person name="Pedersen J.S."/>
            <person name="Lander E.S."/>
            <person name="Kellis M."/>
        </authorList>
    </citation>
    <scope>NUCLEOTIDE SEQUENCE [LARGE SCALE GENOMIC DNA]</scope>
    <source>
        <strain evidence="8">2N</strain>
    </source>
</reference>
<dbReference type="GO" id="GO:0005737">
    <property type="term" value="C:cytoplasm"/>
    <property type="evidence" value="ECO:0007669"/>
    <property type="project" value="TreeGrafter"/>
</dbReference>
<dbReference type="InterPro" id="IPR000010">
    <property type="entry name" value="Cystatin_dom"/>
</dbReference>
<dbReference type="GO" id="GO:0031982">
    <property type="term" value="C:vesicle"/>
    <property type="evidence" value="ECO:0007669"/>
    <property type="project" value="TreeGrafter"/>
</dbReference>
<keyword evidence="8" id="KW-1185">Reference proteome</keyword>
<dbReference type="GeneID" id="101788442"/>
<dbReference type="GO" id="GO:0005615">
    <property type="term" value="C:extracellular space"/>
    <property type="evidence" value="ECO:0007669"/>
    <property type="project" value="TreeGrafter"/>
</dbReference>
<dbReference type="GeneTree" id="ENSGT00940000154755"/>
<dbReference type="Bgee" id="ENSCPOG00000030984">
    <property type="expression patterns" value="Expressed in uterine cervix"/>
</dbReference>